<dbReference type="Proteomes" id="UP000447873">
    <property type="component" value="Unassembled WGS sequence"/>
</dbReference>
<gene>
    <name evidence="7" type="ORF">EG328_002052</name>
</gene>
<accession>A0A8H3UY08</accession>
<dbReference type="PANTHER" id="PTHR42909">
    <property type="entry name" value="ZGC:136858"/>
    <property type="match status" value="1"/>
</dbReference>
<evidence type="ECO:0000256" key="4">
    <source>
        <dbReference type="ARBA" id="ARBA00023239"/>
    </source>
</evidence>
<evidence type="ECO:0000313" key="7">
    <source>
        <dbReference type="EMBL" id="KAE9977466.1"/>
    </source>
</evidence>
<evidence type="ECO:0000259" key="6">
    <source>
        <dbReference type="Pfam" id="PF00294"/>
    </source>
</evidence>
<proteinExistence type="inferred from homology"/>
<reference evidence="7 8" key="1">
    <citation type="submission" date="2018-12" db="EMBL/GenBank/DDBJ databases">
        <title>Venturia inaequalis Genome Resource.</title>
        <authorList>
            <person name="Lichtner F.J."/>
        </authorList>
    </citation>
    <scope>NUCLEOTIDE SEQUENCE [LARGE SCALE GENOMIC DNA]</scope>
    <source>
        <strain evidence="7 8">120213</strain>
    </source>
</reference>
<dbReference type="SUPFAM" id="SSF53613">
    <property type="entry name" value="Ribokinase-like"/>
    <property type="match status" value="1"/>
</dbReference>
<keyword evidence="1" id="KW-0479">Metal-binding</keyword>
<dbReference type="InterPro" id="IPR011611">
    <property type="entry name" value="PfkB_dom"/>
</dbReference>
<dbReference type="CDD" id="cd01941">
    <property type="entry name" value="YeiC_kinase_like"/>
    <property type="match status" value="1"/>
</dbReference>
<comment type="caution">
    <text evidence="7">The sequence shown here is derived from an EMBL/GenBank/DDBJ whole genome shotgun (WGS) entry which is preliminary data.</text>
</comment>
<dbReference type="GO" id="GO:0005737">
    <property type="term" value="C:cytoplasm"/>
    <property type="evidence" value="ECO:0007669"/>
    <property type="project" value="TreeGrafter"/>
</dbReference>
<dbReference type="Pfam" id="PF04227">
    <property type="entry name" value="Indigoidine_A"/>
    <property type="match status" value="1"/>
</dbReference>
<dbReference type="GO" id="GO:0046872">
    <property type="term" value="F:metal ion binding"/>
    <property type="evidence" value="ECO:0007669"/>
    <property type="project" value="UniProtKB-KW"/>
</dbReference>
<evidence type="ECO:0000256" key="3">
    <source>
        <dbReference type="ARBA" id="ARBA00023211"/>
    </source>
</evidence>
<evidence type="ECO:0000256" key="1">
    <source>
        <dbReference type="ARBA" id="ARBA00022723"/>
    </source>
</evidence>
<dbReference type="Gene3D" id="3.40.1790.10">
    <property type="entry name" value="Indigoidine synthase domain"/>
    <property type="match status" value="1"/>
</dbReference>
<dbReference type="GO" id="GO:0016798">
    <property type="term" value="F:hydrolase activity, acting on glycosyl bonds"/>
    <property type="evidence" value="ECO:0007669"/>
    <property type="project" value="UniProtKB-KW"/>
</dbReference>
<feature type="domain" description="Carbohydrate kinase PfkB" evidence="6">
    <location>
        <begin position="444"/>
        <end position="618"/>
    </location>
</feature>
<name>A0A8H3UY08_VENIN</name>
<dbReference type="SUPFAM" id="SSF110581">
    <property type="entry name" value="Indigoidine synthase A-like"/>
    <property type="match status" value="1"/>
</dbReference>
<dbReference type="PANTHER" id="PTHR42909:SF1">
    <property type="entry name" value="CARBOHYDRATE KINASE PFKB DOMAIN-CONTAINING PROTEIN"/>
    <property type="match status" value="1"/>
</dbReference>
<protein>
    <recommendedName>
        <fullName evidence="6">Carbohydrate kinase PfkB domain-containing protein</fullName>
    </recommendedName>
</protein>
<dbReference type="Pfam" id="PF00294">
    <property type="entry name" value="PfkB"/>
    <property type="match status" value="2"/>
</dbReference>
<sequence length="837" mass="90072">MSKADELFDILVFDQSGPTILVSERYPILFHGPQDSHIVVLAHLNMLTRSLGRSSVKCRPVRIASKQLLPTYRAISTNNGFLKISEEIREAINSKKPVVALETTIYTHGYPYPDNIALASELESVVRVNGGIPATIGILDGVAHVGMSAEQIIQLAASASKDTTLKLSRRDLSYVSGMRLTGKHFNGGTTIAGTMILAHLAGIRVFATGGLGGVHRGAESSMDISADLTELGRTAVAVVSSGCKSFLDIPRTIEYLETEGVGIATFADGREGKVDFPAFWSRDSGVKSPVTIENEREAAAIIYAQMKLPVASGLLFANPIPTEWAIPKAEMDIIIHEALKEAEAAGITGKDNTPFILNKIKELSGGNSLPANRALIVSNVKRGTNVAKELANFDMMLDHEGSIGNREHLKPVLVAVSRAQSTVAAQSPQSPVEHMQRESADIVVAGALAIDYSCDYVPFDGGLVHKSPQLHTSNPSSIRQSLGGVAHNVAKAAHYLIDNVRLISAVGDDLPGNFAIQQLDAEGIQTSGIKKVNGARSAQYVAINDVNKDLVLAMADMGILENSWNTFPTWRDELKSTRPKWFVADANWDARSLQLWLQTAKSAGSRTAFEPVSTAKSIGLFTATRDTVTSEPFELPVWPKHLVDIATPNTYELASMHAAASTNGLLERDDWWLIVDSMGIPSSGARTRFARSTSAELVDEGIPQQSVQLLPFIPSIVTKLGAKGALLTMLLHKDDERLWSEHARPYIVSRTHGQNPESEVGGVYMRLFPPAEIVAAADIVSVNGVGDTFLGALIASLVKTDKGVEELVDFAQNAAVLTLKSQEAVSPDLKQLKGLLP</sequence>
<dbReference type="EMBL" id="WNWS01000153">
    <property type="protein sequence ID" value="KAE9977466.1"/>
    <property type="molecule type" value="Genomic_DNA"/>
</dbReference>
<dbReference type="InterPro" id="IPR022830">
    <property type="entry name" value="Indigdn_synthA-like"/>
</dbReference>
<feature type="domain" description="Carbohydrate kinase PfkB" evidence="6">
    <location>
        <begin position="774"/>
        <end position="827"/>
    </location>
</feature>
<evidence type="ECO:0000313" key="8">
    <source>
        <dbReference type="Proteomes" id="UP000447873"/>
    </source>
</evidence>
<dbReference type="Gene3D" id="3.40.1190.20">
    <property type="match status" value="1"/>
</dbReference>
<dbReference type="InterPro" id="IPR029056">
    <property type="entry name" value="Ribokinase-like"/>
</dbReference>
<dbReference type="HAMAP" id="MF_01876">
    <property type="entry name" value="PsiMP_glycosidase"/>
    <property type="match status" value="1"/>
</dbReference>
<dbReference type="GO" id="GO:0004730">
    <property type="term" value="F:pseudouridylate synthase activity"/>
    <property type="evidence" value="ECO:0007669"/>
    <property type="project" value="InterPro"/>
</dbReference>
<keyword evidence="4" id="KW-0456">Lyase</keyword>
<keyword evidence="2" id="KW-0378">Hydrolase</keyword>
<evidence type="ECO:0000256" key="2">
    <source>
        <dbReference type="ARBA" id="ARBA00022801"/>
    </source>
</evidence>
<keyword evidence="5" id="KW-0326">Glycosidase</keyword>
<organism evidence="7 8">
    <name type="scientific">Venturia inaequalis</name>
    <name type="common">Apple scab fungus</name>
    <dbReference type="NCBI Taxonomy" id="5025"/>
    <lineage>
        <taxon>Eukaryota</taxon>
        <taxon>Fungi</taxon>
        <taxon>Dikarya</taxon>
        <taxon>Ascomycota</taxon>
        <taxon>Pezizomycotina</taxon>
        <taxon>Dothideomycetes</taxon>
        <taxon>Pleosporomycetidae</taxon>
        <taxon>Venturiales</taxon>
        <taxon>Venturiaceae</taxon>
        <taxon>Venturia</taxon>
    </lineage>
</organism>
<keyword evidence="3" id="KW-0464">Manganese</keyword>
<dbReference type="InterPro" id="IPR007342">
    <property type="entry name" value="PsuG"/>
</dbReference>
<evidence type="ECO:0000256" key="5">
    <source>
        <dbReference type="ARBA" id="ARBA00023295"/>
    </source>
</evidence>
<dbReference type="AlphaFoldDB" id="A0A8H3UY08"/>